<evidence type="ECO:0000256" key="2">
    <source>
        <dbReference type="ARBA" id="ARBA00006679"/>
    </source>
</evidence>
<organism evidence="8 9">
    <name type="scientific">Corynebacterium aquilae DSM 44791</name>
    <dbReference type="NCBI Taxonomy" id="1431546"/>
    <lineage>
        <taxon>Bacteria</taxon>
        <taxon>Bacillati</taxon>
        <taxon>Actinomycetota</taxon>
        <taxon>Actinomycetes</taxon>
        <taxon>Mycobacteriales</taxon>
        <taxon>Corynebacteriaceae</taxon>
        <taxon>Corynebacterium</taxon>
    </lineage>
</organism>
<dbReference type="GO" id="GO:0005886">
    <property type="term" value="C:plasma membrane"/>
    <property type="evidence" value="ECO:0007669"/>
    <property type="project" value="UniProtKB-SubCell"/>
</dbReference>
<dbReference type="STRING" id="1431546.CAQU_03910"/>
<accession>A0A1L7CEU5</accession>
<dbReference type="OrthoDB" id="1122432at2"/>
<dbReference type="EMBL" id="CP009245">
    <property type="protein sequence ID" value="APT84355.1"/>
    <property type="molecule type" value="Genomic_DNA"/>
</dbReference>
<evidence type="ECO:0000256" key="1">
    <source>
        <dbReference type="ARBA" id="ARBA00004651"/>
    </source>
</evidence>
<dbReference type="Pfam" id="PF07681">
    <property type="entry name" value="DoxX"/>
    <property type="match status" value="1"/>
</dbReference>
<dbReference type="KEGG" id="caqu:CAQU_03910"/>
<keyword evidence="3" id="KW-1003">Cell membrane</keyword>
<keyword evidence="6 7" id="KW-0472">Membrane</keyword>
<keyword evidence="5 7" id="KW-1133">Transmembrane helix</keyword>
<keyword evidence="4 7" id="KW-0812">Transmembrane</keyword>
<sequence>MDKPVVRDSALLFLRLVVGFVFVFHGCMVFFGHGGVDATAADFAANGVPQPHLSAYIAGVSQILGGACLLIGVLTTFAAGALALFMMCAMYFVHGEHGFFVGDNGLEYPLVLTTALLMIVVFGAGRASLDEVLSR</sequence>
<dbReference type="InterPro" id="IPR051907">
    <property type="entry name" value="DoxX-like_oxidoreductase"/>
</dbReference>
<comment type="subcellular location">
    <subcellularLocation>
        <location evidence="1">Cell membrane</location>
        <topology evidence="1">Multi-pass membrane protein</topology>
    </subcellularLocation>
</comment>
<dbReference type="AlphaFoldDB" id="A0A1L7CEU5"/>
<comment type="similarity">
    <text evidence="2">Belongs to the DoxX family.</text>
</comment>
<evidence type="ECO:0000313" key="9">
    <source>
        <dbReference type="Proteomes" id="UP000185478"/>
    </source>
</evidence>
<evidence type="ECO:0000256" key="7">
    <source>
        <dbReference type="SAM" id="Phobius"/>
    </source>
</evidence>
<keyword evidence="9" id="KW-1185">Reference proteome</keyword>
<evidence type="ECO:0000256" key="3">
    <source>
        <dbReference type="ARBA" id="ARBA00022475"/>
    </source>
</evidence>
<feature type="transmembrane region" description="Helical" evidence="7">
    <location>
        <begin position="108"/>
        <end position="129"/>
    </location>
</feature>
<protein>
    <submittedName>
        <fullName evidence="8">Membrane protein</fullName>
    </submittedName>
</protein>
<feature type="transmembrane region" description="Helical" evidence="7">
    <location>
        <begin position="12"/>
        <end position="33"/>
    </location>
</feature>
<feature type="transmembrane region" description="Helical" evidence="7">
    <location>
        <begin position="53"/>
        <end position="74"/>
    </location>
</feature>
<gene>
    <name evidence="8" type="ORF">CAQU_03910</name>
</gene>
<reference evidence="8 9" key="1">
    <citation type="submission" date="2014-08" db="EMBL/GenBank/DDBJ databases">
        <title>Complete genome sequence of Corynebacterium aquilae S-613T(T) (=DSM 44791(T)), isolated from the choana of a healthy golden eagle.</title>
        <authorList>
            <person name="Ruckert C."/>
            <person name="Albersmeier A."/>
            <person name="Winkler A."/>
            <person name="Kalinowski J."/>
        </authorList>
    </citation>
    <scope>NUCLEOTIDE SEQUENCE [LARGE SCALE GENOMIC DNA]</scope>
    <source>
        <strain evidence="8 9">S-613</strain>
    </source>
</reference>
<dbReference type="InterPro" id="IPR032808">
    <property type="entry name" value="DoxX"/>
</dbReference>
<evidence type="ECO:0000256" key="6">
    <source>
        <dbReference type="ARBA" id="ARBA00023136"/>
    </source>
</evidence>
<dbReference type="PANTHER" id="PTHR33452">
    <property type="entry name" value="OXIDOREDUCTASE CATD-RELATED"/>
    <property type="match status" value="1"/>
</dbReference>
<evidence type="ECO:0000313" key="8">
    <source>
        <dbReference type="EMBL" id="APT84355.1"/>
    </source>
</evidence>
<name>A0A1L7CEU5_9CORY</name>
<dbReference type="PANTHER" id="PTHR33452:SF1">
    <property type="entry name" value="INNER MEMBRANE PROTEIN YPHA-RELATED"/>
    <property type="match status" value="1"/>
</dbReference>
<dbReference type="RefSeq" id="WP_075725367.1">
    <property type="nucleotide sequence ID" value="NZ_CP009245.1"/>
</dbReference>
<proteinExistence type="inferred from homology"/>
<evidence type="ECO:0000256" key="4">
    <source>
        <dbReference type="ARBA" id="ARBA00022692"/>
    </source>
</evidence>
<dbReference type="Proteomes" id="UP000185478">
    <property type="component" value="Chromosome"/>
</dbReference>
<evidence type="ECO:0000256" key="5">
    <source>
        <dbReference type="ARBA" id="ARBA00022989"/>
    </source>
</evidence>